<dbReference type="STRING" id="134601.AFA91_27000"/>
<organism evidence="2 3">
    <name type="scientific">Mycolicibacterium goodii</name>
    <name type="common">Mycobacterium goodii</name>
    <dbReference type="NCBI Taxonomy" id="134601"/>
    <lineage>
        <taxon>Bacteria</taxon>
        <taxon>Bacillati</taxon>
        <taxon>Actinomycetota</taxon>
        <taxon>Actinomycetes</taxon>
        <taxon>Mycobacteriales</taxon>
        <taxon>Mycobacteriaceae</taxon>
        <taxon>Mycolicibacterium</taxon>
    </lineage>
</organism>
<dbReference type="OrthoDB" id="5114438at2"/>
<protein>
    <submittedName>
        <fullName evidence="2">Uncharacterized protein</fullName>
    </submittedName>
</protein>
<dbReference type="Proteomes" id="UP000062255">
    <property type="component" value="Chromosome"/>
</dbReference>
<dbReference type="KEGG" id="mgo:AFA91_27000"/>
<dbReference type="RefSeq" id="WP_049747393.1">
    <property type="nucleotide sequence ID" value="NZ_CP012150.1"/>
</dbReference>
<dbReference type="EMBL" id="CP012150">
    <property type="protein sequence ID" value="AKS34935.1"/>
    <property type="molecule type" value="Genomic_DNA"/>
</dbReference>
<gene>
    <name evidence="2" type="ORF">AFA91_27000</name>
</gene>
<evidence type="ECO:0000313" key="3">
    <source>
        <dbReference type="Proteomes" id="UP000062255"/>
    </source>
</evidence>
<dbReference type="NCBIfam" id="NF041259">
    <property type="entry name" value="mono_DmmA_fam"/>
    <property type="match status" value="1"/>
</dbReference>
<feature type="region of interest" description="Disordered" evidence="1">
    <location>
        <begin position="1"/>
        <end position="21"/>
    </location>
</feature>
<dbReference type="PATRIC" id="fig|134601.6.peg.5579"/>
<evidence type="ECO:0000313" key="2">
    <source>
        <dbReference type="EMBL" id="AKS34935.1"/>
    </source>
</evidence>
<dbReference type="AlphaFoldDB" id="A0A0K0XC11"/>
<evidence type="ECO:0000256" key="1">
    <source>
        <dbReference type="SAM" id="MobiDB-lite"/>
    </source>
</evidence>
<sequence length="178" mass="18580">MTATETIPPQVPSLPTWPATPEPVDTTATSYLVVAIGAQPRAGEVAGSWVHAAEAVAPTRLLCLDSMDDDQDRDRLDEALAGVRTGVRIMVVGGQFDVLTALTVAREAGAIPAELSGFVVHTDDAPIFCAQCRGTFRVPAGPGDEVDCPGCARTVEIHGHFASALGSFLASDARARDL</sequence>
<accession>A0A0K0XC11</accession>
<proteinExistence type="predicted"/>
<reference evidence="2 3" key="1">
    <citation type="submission" date="2015-07" db="EMBL/GenBank/DDBJ databases">
        <title>Complete genome sequence of Mycobacterium goodii X7B, a facultative thermophilic biodesulfurizing bacterium.</title>
        <authorList>
            <person name="Yu B."/>
            <person name="Li F."/>
            <person name="Xu P."/>
        </authorList>
    </citation>
    <scope>NUCLEOTIDE SEQUENCE [LARGE SCALE GENOMIC DNA]</scope>
    <source>
        <strain evidence="2 3">X7B</strain>
    </source>
</reference>
<name>A0A0K0XC11_MYCGD</name>